<gene>
    <name evidence="1" type="ORF">CA163_32985</name>
</gene>
<dbReference type="EMBL" id="NIXT01004159">
    <property type="protein sequence ID" value="OXE28612.1"/>
    <property type="molecule type" value="Genomic_DNA"/>
</dbReference>
<evidence type="ECO:0000313" key="2">
    <source>
        <dbReference type="Proteomes" id="UP000214596"/>
    </source>
</evidence>
<reference evidence="1 2" key="1">
    <citation type="journal article" date="2017" name="Appl. Environ. Microbiol.">
        <title>Parallel evolution of two clades of a major Atlantic endemic Vibrio parahaemolyticus pathogen lineage by independent acquisition of related pathogenicity islands.</title>
        <authorList>
            <person name="Xu F."/>
            <person name="Gonzalez-Escalona N."/>
            <person name="Drees K.P."/>
            <person name="Sebra R.P."/>
            <person name="Cooper V.S."/>
            <person name="Jones S.H."/>
            <person name="Whistler C.A."/>
        </authorList>
    </citation>
    <scope>NUCLEOTIDE SEQUENCE [LARGE SCALE GENOMIC DNA]</scope>
    <source>
        <strain evidence="1 2">MAVP-3</strain>
    </source>
</reference>
<organism evidence="1 2">
    <name type="scientific">Vibrio parahaemolyticus</name>
    <dbReference type="NCBI Taxonomy" id="670"/>
    <lineage>
        <taxon>Bacteria</taxon>
        <taxon>Pseudomonadati</taxon>
        <taxon>Pseudomonadota</taxon>
        <taxon>Gammaproteobacteria</taxon>
        <taxon>Vibrionales</taxon>
        <taxon>Vibrionaceae</taxon>
        <taxon>Vibrio</taxon>
    </lineage>
</organism>
<dbReference type="Gene3D" id="3.40.630.10">
    <property type="entry name" value="Zn peptidases"/>
    <property type="match status" value="1"/>
</dbReference>
<protein>
    <submittedName>
        <fullName evidence="1">Murein peptide amidase A</fullName>
    </submittedName>
</protein>
<dbReference type="AlphaFoldDB" id="A0A227J156"/>
<evidence type="ECO:0000313" key="1">
    <source>
        <dbReference type="EMBL" id="OXE28612.1"/>
    </source>
</evidence>
<dbReference type="Proteomes" id="UP000214596">
    <property type="component" value="Unassembled WGS sequence"/>
</dbReference>
<sequence>GEQFQLPIVDDVDYETPGSFGTWCSERDLPCITLELPAISADLTIEKHLSAFIALLMHDPDL</sequence>
<accession>A0A227J156</accession>
<feature type="non-terminal residue" evidence="1">
    <location>
        <position position="1"/>
    </location>
</feature>
<name>A0A227J156_VIBPH</name>
<proteinExistence type="predicted"/>
<comment type="caution">
    <text evidence="1">The sequence shown here is derived from an EMBL/GenBank/DDBJ whole genome shotgun (WGS) entry which is preliminary data.</text>
</comment>